<evidence type="ECO:0000313" key="4">
    <source>
        <dbReference type="Proteomes" id="UP000772181"/>
    </source>
</evidence>
<evidence type="ECO:0000313" key="3">
    <source>
        <dbReference type="EMBL" id="MBI4594908.1"/>
    </source>
</evidence>
<comment type="caution">
    <text evidence="3">The sequence shown here is derived from an EMBL/GenBank/DDBJ whole genome shotgun (WGS) entry which is preliminary data.</text>
</comment>
<evidence type="ECO:0000259" key="1">
    <source>
        <dbReference type="Pfam" id="PF00108"/>
    </source>
</evidence>
<dbReference type="PIRSF" id="PIRSF000429">
    <property type="entry name" value="Ac-CoA_Ac_transf"/>
    <property type="match status" value="1"/>
</dbReference>
<dbReference type="CDD" id="cd00829">
    <property type="entry name" value="SCP-x_thiolase"/>
    <property type="match status" value="1"/>
</dbReference>
<dbReference type="Proteomes" id="UP000772181">
    <property type="component" value="Unassembled WGS sequence"/>
</dbReference>
<dbReference type="InterPro" id="IPR020616">
    <property type="entry name" value="Thiolase_N"/>
</dbReference>
<reference evidence="3" key="1">
    <citation type="submission" date="2020-07" db="EMBL/GenBank/DDBJ databases">
        <title>Huge and variable diversity of episymbiotic CPR bacteria and DPANN archaea in groundwater ecosystems.</title>
        <authorList>
            <person name="He C.Y."/>
            <person name="Keren R."/>
            <person name="Whittaker M."/>
            <person name="Farag I.F."/>
            <person name="Doudna J."/>
            <person name="Cate J.H.D."/>
            <person name="Banfield J.F."/>
        </authorList>
    </citation>
    <scope>NUCLEOTIDE SEQUENCE</scope>
    <source>
        <strain evidence="3">NC_groundwater_1482_Ag_S-0.65um_47_24</strain>
    </source>
</reference>
<evidence type="ECO:0000259" key="2">
    <source>
        <dbReference type="Pfam" id="PF22691"/>
    </source>
</evidence>
<proteinExistence type="predicted"/>
<organism evidence="3 4">
    <name type="scientific">Tectimicrobiota bacterium</name>
    <dbReference type="NCBI Taxonomy" id="2528274"/>
    <lineage>
        <taxon>Bacteria</taxon>
        <taxon>Pseudomonadati</taxon>
        <taxon>Nitrospinota/Tectimicrobiota group</taxon>
        <taxon>Candidatus Tectimicrobiota</taxon>
    </lineage>
</organism>
<dbReference type="PANTHER" id="PTHR42870:SF6">
    <property type="entry name" value="ACETYL-COA C-ACYLTRANSFERASE"/>
    <property type="match status" value="1"/>
</dbReference>
<feature type="domain" description="Thiolase C-terminal" evidence="2">
    <location>
        <begin position="258"/>
        <end position="375"/>
    </location>
</feature>
<dbReference type="SUPFAM" id="SSF53901">
    <property type="entry name" value="Thiolase-like"/>
    <property type="match status" value="1"/>
</dbReference>
<dbReference type="Gene3D" id="3.40.47.10">
    <property type="match status" value="1"/>
</dbReference>
<dbReference type="Pfam" id="PF00108">
    <property type="entry name" value="Thiolase_N"/>
    <property type="match status" value="1"/>
</dbReference>
<dbReference type="InterPro" id="IPR002155">
    <property type="entry name" value="Thiolase"/>
</dbReference>
<feature type="domain" description="Thiolase N-terminal" evidence="1">
    <location>
        <begin position="4"/>
        <end position="224"/>
    </location>
</feature>
<dbReference type="EMBL" id="JACQWF010000038">
    <property type="protein sequence ID" value="MBI4594908.1"/>
    <property type="molecule type" value="Genomic_DNA"/>
</dbReference>
<name>A0A933GK99_UNCTE</name>
<sequence length="388" mass="41132">MRDVAIIGVGMTKFGKFLNKGLKDLGREALWLTLKDAGIKPQQLQFAYAANGLAGLITGQEGIRGQVILRDAGLGGIPIVNVENACASASTAFREAYMMIAGGFYDIGLAIGVEKLYCEDVSKSVRALAADSDIEISARFGLQFTAFYALALRKFMAQRALTKHHLAKVVVKNSYNGSLNPLAQYRRALTEEEVLSSRLIADPLTLYMCAPMGDGAAAAILCSADLALKLTDKPLVKVAASAMRSGQFHPPQEEHPSVVTLAAKEAYEKAGVGPEDINVTEVHDAMAPAELMIYEELGYGKGEEVGRMIEEGVTAISGKKPVNPSGGLASKGHPVGATGLAMISEIVWQLRGEAGARQVKNPRIGLIENAGGMVEGEPAACCVTILKK</sequence>
<protein>
    <submittedName>
        <fullName evidence="3">Thiolase family protein</fullName>
    </submittedName>
</protein>
<dbReference type="GO" id="GO:0003988">
    <property type="term" value="F:acetyl-CoA C-acyltransferase activity"/>
    <property type="evidence" value="ECO:0007669"/>
    <property type="project" value="UniProtKB-ARBA"/>
</dbReference>
<dbReference type="Pfam" id="PF22691">
    <property type="entry name" value="Thiolase_C_1"/>
    <property type="match status" value="1"/>
</dbReference>
<accession>A0A933GK99</accession>
<dbReference type="InterPro" id="IPR016039">
    <property type="entry name" value="Thiolase-like"/>
</dbReference>
<dbReference type="InterPro" id="IPR055140">
    <property type="entry name" value="Thiolase_C_2"/>
</dbReference>
<dbReference type="AlphaFoldDB" id="A0A933GK99"/>
<dbReference type="PANTHER" id="PTHR42870">
    <property type="entry name" value="ACETYL-COA C-ACETYLTRANSFERASE"/>
    <property type="match status" value="1"/>
</dbReference>
<gene>
    <name evidence="3" type="ORF">HY730_00845</name>
</gene>